<dbReference type="SUPFAM" id="SSF53300">
    <property type="entry name" value="vWA-like"/>
    <property type="match status" value="1"/>
</dbReference>
<dbReference type="EMBL" id="BTSY01000001">
    <property type="protein sequence ID" value="GMT11632.1"/>
    <property type="molecule type" value="Genomic_DNA"/>
</dbReference>
<feature type="non-terminal residue" evidence="2">
    <location>
        <position position="1"/>
    </location>
</feature>
<dbReference type="Pfam" id="PF00092">
    <property type="entry name" value="VWA"/>
    <property type="match status" value="1"/>
</dbReference>
<name>A0AAV5UWJ7_9BILA</name>
<organism evidence="2 3">
    <name type="scientific">Pristionchus fissidentatus</name>
    <dbReference type="NCBI Taxonomy" id="1538716"/>
    <lineage>
        <taxon>Eukaryota</taxon>
        <taxon>Metazoa</taxon>
        <taxon>Ecdysozoa</taxon>
        <taxon>Nematoda</taxon>
        <taxon>Chromadorea</taxon>
        <taxon>Rhabditida</taxon>
        <taxon>Rhabditina</taxon>
        <taxon>Diplogasteromorpha</taxon>
        <taxon>Diplogasteroidea</taxon>
        <taxon>Neodiplogasteridae</taxon>
        <taxon>Pristionchus</taxon>
    </lineage>
</organism>
<protein>
    <recommendedName>
        <fullName evidence="1">VWFA domain-containing protein</fullName>
    </recommendedName>
</protein>
<sequence>QCVWPVSDTLFIVDSTLGIAPYDHVQETRFIEKVLGTMRITSNQTRIALAQFTPQPRHEFSLASEGGENAVAAVQRLQFVGCDSATDRNRCEPTASVNSIAAFSLKEGNRKTIPDVIVVISSSKWPIPELIL</sequence>
<comment type="caution">
    <text evidence="2">The sequence shown here is derived from an EMBL/GenBank/DDBJ whole genome shotgun (WGS) entry which is preliminary data.</text>
</comment>
<evidence type="ECO:0000313" key="3">
    <source>
        <dbReference type="Proteomes" id="UP001432322"/>
    </source>
</evidence>
<dbReference type="Proteomes" id="UP001432322">
    <property type="component" value="Unassembled WGS sequence"/>
</dbReference>
<feature type="domain" description="VWFA" evidence="1">
    <location>
        <begin position="8"/>
        <end position="124"/>
    </location>
</feature>
<evidence type="ECO:0000313" key="2">
    <source>
        <dbReference type="EMBL" id="GMT11632.1"/>
    </source>
</evidence>
<dbReference type="PROSITE" id="PS50234">
    <property type="entry name" value="VWFA"/>
    <property type="match status" value="1"/>
</dbReference>
<dbReference type="InterPro" id="IPR036465">
    <property type="entry name" value="vWFA_dom_sf"/>
</dbReference>
<dbReference type="Gene3D" id="3.40.50.410">
    <property type="entry name" value="von Willebrand factor, type A domain"/>
    <property type="match status" value="1"/>
</dbReference>
<keyword evidence="3" id="KW-1185">Reference proteome</keyword>
<proteinExistence type="predicted"/>
<reference evidence="2" key="1">
    <citation type="submission" date="2023-10" db="EMBL/GenBank/DDBJ databases">
        <title>Genome assembly of Pristionchus species.</title>
        <authorList>
            <person name="Yoshida K."/>
            <person name="Sommer R.J."/>
        </authorList>
    </citation>
    <scope>NUCLEOTIDE SEQUENCE</scope>
    <source>
        <strain evidence="2">RS5133</strain>
    </source>
</reference>
<gene>
    <name evidence="2" type="ORF">PFISCL1PPCAC_2929</name>
</gene>
<dbReference type="InterPro" id="IPR002035">
    <property type="entry name" value="VWF_A"/>
</dbReference>
<dbReference type="AlphaFoldDB" id="A0AAV5UWJ7"/>
<evidence type="ECO:0000259" key="1">
    <source>
        <dbReference type="PROSITE" id="PS50234"/>
    </source>
</evidence>
<accession>A0AAV5UWJ7</accession>